<gene>
    <name evidence="2" type="ORF">Amme_068_019</name>
</gene>
<reference evidence="2 3" key="2">
    <citation type="journal article" date="2014" name="FEMS Microbiol. Lett.">
        <title>Draft genomic DNA sequence of the facultatively methylotrophic bacterium Acidomonas methanolica type strain MB58.</title>
        <authorList>
            <person name="Higashiura N."/>
            <person name="Hadano H."/>
            <person name="Hirakawa H."/>
            <person name="Matsutani M."/>
            <person name="Takabe S."/>
            <person name="Matsushita K."/>
            <person name="Azuma Y."/>
        </authorList>
    </citation>
    <scope>NUCLEOTIDE SEQUENCE [LARGE SCALE GENOMIC DNA]</scope>
    <source>
        <strain evidence="2 3">MB58</strain>
    </source>
</reference>
<dbReference type="OrthoDB" id="7193207at2"/>
<reference evidence="3" key="1">
    <citation type="journal article" date="2014" name="FEMS Microbiol. Lett.">
        <title>Draft Genomic DNA Sequence of the Facultatively Methylotrophic Bacterium Acidomonas methanolica type strain MB58.</title>
        <authorList>
            <person name="Higashiura N."/>
            <person name="Hadano H."/>
            <person name="Hirakawa H."/>
            <person name="Matsutani M."/>
            <person name="Takabe S."/>
            <person name="Matsushita K."/>
            <person name="Azuma Y."/>
        </authorList>
    </citation>
    <scope>NUCLEOTIDE SEQUENCE [LARGE SCALE GENOMIC DNA]</scope>
    <source>
        <strain evidence="3">MB58</strain>
    </source>
</reference>
<proteinExistence type="predicted"/>
<keyword evidence="3" id="KW-1185">Reference proteome</keyword>
<evidence type="ECO:0000313" key="2">
    <source>
        <dbReference type="EMBL" id="GAJ29586.1"/>
    </source>
</evidence>
<accession>A0A023D705</accession>
<evidence type="ECO:0000256" key="1">
    <source>
        <dbReference type="SAM" id="MobiDB-lite"/>
    </source>
</evidence>
<feature type="region of interest" description="Disordered" evidence="1">
    <location>
        <begin position="1"/>
        <end position="42"/>
    </location>
</feature>
<dbReference type="RefSeq" id="WP_042059692.1">
    <property type="nucleotide sequence ID" value="NZ_BAND01000068.1"/>
</dbReference>
<evidence type="ECO:0000313" key="3">
    <source>
        <dbReference type="Proteomes" id="UP000019760"/>
    </source>
</evidence>
<dbReference type="EMBL" id="BAND01000068">
    <property type="protein sequence ID" value="GAJ29586.1"/>
    <property type="molecule type" value="Genomic_DNA"/>
</dbReference>
<dbReference type="Proteomes" id="UP000019760">
    <property type="component" value="Unassembled WGS sequence"/>
</dbReference>
<organism evidence="2 3">
    <name type="scientific">Acidomonas methanolica NBRC 104435</name>
    <dbReference type="NCBI Taxonomy" id="1231351"/>
    <lineage>
        <taxon>Bacteria</taxon>
        <taxon>Pseudomonadati</taxon>
        <taxon>Pseudomonadota</taxon>
        <taxon>Alphaproteobacteria</taxon>
        <taxon>Acetobacterales</taxon>
        <taxon>Acetobacteraceae</taxon>
        <taxon>Acidomonas</taxon>
    </lineage>
</organism>
<protein>
    <submittedName>
        <fullName evidence="2">Uncharacterized protein</fullName>
    </submittedName>
</protein>
<name>A0A023D705_ACIMT</name>
<dbReference type="AlphaFoldDB" id="A0A023D705"/>
<comment type="caution">
    <text evidence="2">The sequence shown here is derived from an EMBL/GenBank/DDBJ whole genome shotgun (WGS) entry which is preliminary data.</text>
</comment>
<sequence length="87" mass="10186">MSRHKKSPDDHRRSDASPDDPCAPAFDYGLPAPPARRDRRRRDVDADLADWNVTDDWPEHIPVSEAEVDLFERWFGDFFDELFGTRQ</sequence>
<feature type="compositionally biased region" description="Basic and acidic residues" evidence="1">
    <location>
        <begin position="7"/>
        <end position="16"/>
    </location>
</feature>